<protein>
    <submittedName>
        <fullName evidence="2">Uncharacterized protein</fullName>
    </submittedName>
</protein>
<evidence type="ECO:0000313" key="3">
    <source>
        <dbReference type="Proteomes" id="UP000626109"/>
    </source>
</evidence>
<keyword evidence="1" id="KW-1133">Transmembrane helix</keyword>
<evidence type="ECO:0000313" key="2">
    <source>
        <dbReference type="EMBL" id="CAE8707392.1"/>
    </source>
</evidence>
<sequence>MGTSMSAVRTRSLMQRYMHHEFRQMLADPGLLGERPGVFAASADGVFAHSLTALIRPLLSVSRSLQGREAPTNPSTADNRFLQQLSFLGRIVVLLLIIVVVVVVSVIAVVAVVFVIVAVVVVAVAVVVVVVVVVLVVVTLLETASSAAHALFSPRE</sequence>
<comment type="caution">
    <text evidence="2">The sequence shown here is derived from an EMBL/GenBank/DDBJ whole genome shotgun (WGS) entry which is preliminary data.</text>
</comment>
<feature type="transmembrane region" description="Helical" evidence="1">
    <location>
        <begin position="114"/>
        <end position="141"/>
    </location>
</feature>
<reference evidence="2" key="1">
    <citation type="submission" date="2021-02" db="EMBL/GenBank/DDBJ databases">
        <authorList>
            <person name="Dougan E. K."/>
            <person name="Rhodes N."/>
            <person name="Thang M."/>
            <person name="Chan C."/>
        </authorList>
    </citation>
    <scope>NUCLEOTIDE SEQUENCE</scope>
</reference>
<organism evidence="2 3">
    <name type="scientific">Polarella glacialis</name>
    <name type="common">Dinoflagellate</name>
    <dbReference type="NCBI Taxonomy" id="89957"/>
    <lineage>
        <taxon>Eukaryota</taxon>
        <taxon>Sar</taxon>
        <taxon>Alveolata</taxon>
        <taxon>Dinophyceae</taxon>
        <taxon>Suessiales</taxon>
        <taxon>Suessiaceae</taxon>
        <taxon>Polarella</taxon>
    </lineage>
</organism>
<keyword evidence="1" id="KW-0472">Membrane</keyword>
<evidence type="ECO:0000256" key="1">
    <source>
        <dbReference type="SAM" id="Phobius"/>
    </source>
</evidence>
<feature type="transmembrane region" description="Helical" evidence="1">
    <location>
        <begin position="87"/>
        <end position="108"/>
    </location>
</feature>
<dbReference type="Proteomes" id="UP000626109">
    <property type="component" value="Unassembled WGS sequence"/>
</dbReference>
<dbReference type="AlphaFoldDB" id="A0A813KN70"/>
<accession>A0A813KN70</accession>
<name>A0A813KN70_POLGL</name>
<dbReference type="EMBL" id="CAJNNW010031394">
    <property type="protein sequence ID" value="CAE8707392.1"/>
    <property type="molecule type" value="Genomic_DNA"/>
</dbReference>
<proteinExistence type="predicted"/>
<gene>
    <name evidence="2" type="ORF">PGLA2088_LOCUS34523</name>
</gene>
<keyword evidence="1" id="KW-0812">Transmembrane</keyword>